<dbReference type="InterPro" id="IPR023227">
    <property type="entry name" value="SAM_OH_AdoTrfase_C_sf"/>
</dbReference>
<dbReference type="InterPro" id="IPR023228">
    <property type="entry name" value="SAM_OH_AdoTrfase_N_sf"/>
</dbReference>
<name>A0A348XRK3_THESC</name>
<evidence type="ECO:0008006" key="7">
    <source>
        <dbReference type="Google" id="ProtNLM"/>
    </source>
</evidence>
<comment type="similarity">
    <text evidence="2">Belongs to the SAM hydrolase / SAM-dependent halogenase family.</text>
</comment>
<sequence length="272" mass="28750">MRPVFFLSDFGLEDPYVGVVKAVLWEKAPGVPVLDLAHALPPQDLRRAAYALFEALPYLPEQAVVLAVVDPGVGTKRRAIAALGRRLYVGPDNGLFTLAWLLDPPIRAHEITCISPPSPKGILPLPGWAPGGYTFHGRDLFAPAAAHLALGLAAEELGPEVPAQDLIRLPLTLTPGPEGEILTFDRFGNAITTLLEAPLEGVVEVAGKRIPIRQTFGQVEAGEAVAYLGSGGLLEIALNRGNAKEALGLREGMPVVILPPPSGPPPPTDLPP</sequence>
<dbReference type="InterPro" id="IPR046469">
    <property type="entry name" value="SAM_HAT_N"/>
</dbReference>
<dbReference type="InterPro" id="IPR046470">
    <property type="entry name" value="SAM_HAT_C"/>
</dbReference>
<dbReference type="Pfam" id="PF20257">
    <property type="entry name" value="SAM_HAT_C"/>
    <property type="match status" value="1"/>
</dbReference>
<evidence type="ECO:0000256" key="1">
    <source>
        <dbReference type="ARBA" id="ARBA00022691"/>
    </source>
</evidence>
<organism evidence="5 6">
    <name type="scientific">Thermus scotoductus</name>
    <dbReference type="NCBI Taxonomy" id="37636"/>
    <lineage>
        <taxon>Bacteria</taxon>
        <taxon>Thermotogati</taxon>
        <taxon>Deinococcota</taxon>
        <taxon>Deinococci</taxon>
        <taxon>Thermales</taxon>
        <taxon>Thermaceae</taxon>
        <taxon>Thermus</taxon>
    </lineage>
</organism>
<evidence type="ECO:0000259" key="3">
    <source>
        <dbReference type="Pfam" id="PF01887"/>
    </source>
</evidence>
<dbReference type="PANTHER" id="PTHR35092:SF1">
    <property type="entry name" value="CHLORINASE MJ1651"/>
    <property type="match status" value="1"/>
</dbReference>
<gene>
    <name evidence="5" type="ORF">CSW40_08565</name>
</gene>
<dbReference type="SUPFAM" id="SSF102522">
    <property type="entry name" value="Bacterial fluorinating enzyme, N-terminal domain"/>
    <property type="match status" value="1"/>
</dbReference>
<dbReference type="PIRSF" id="PIRSF006779">
    <property type="entry name" value="UCP006779"/>
    <property type="match status" value="1"/>
</dbReference>
<dbReference type="InterPro" id="IPR002747">
    <property type="entry name" value="SAM_OH_AdoTrfase"/>
</dbReference>
<reference evidence="5 6" key="1">
    <citation type="journal article" date="2019" name="Extremophiles">
        <title>Biogeography of thermophiles and predominance of Thermus scotoductus in domestic water heaters.</title>
        <authorList>
            <person name="Wilpiszeski R.L."/>
            <person name="Zhang Z."/>
            <person name="House C.H."/>
        </authorList>
    </citation>
    <scope>NUCLEOTIDE SEQUENCE [LARGE SCALE GENOMIC DNA]</scope>
    <source>
        <strain evidence="5 6">27_S27</strain>
    </source>
</reference>
<dbReference type="Proteomes" id="UP000286712">
    <property type="component" value="Unassembled WGS sequence"/>
</dbReference>
<feature type="domain" description="S-adenosyl-l-methionine hydroxide adenosyltransferase C-terminal" evidence="4">
    <location>
        <begin position="179"/>
        <end position="255"/>
    </location>
</feature>
<protein>
    <recommendedName>
        <fullName evidence="7">Adenosyl-chloride synthase</fullName>
    </recommendedName>
</protein>
<dbReference type="Gene3D" id="2.40.30.90">
    <property type="entry name" value="Bacterial fluorinating enzyme like"/>
    <property type="match status" value="1"/>
</dbReference>
<dbReference type="Gene3D" id="3.40.50.10790">
    <property type="entry name" value="S-adenosyl-l-methionine hydroxide adenosyltransferase, N-terminal"/>
    <property type="match status" value="1"/>
</dbReference>
<evidence type="ECO:0000256" key="2">
    <source>
        <dbReference type="ARBA" id="ARBA00024035"/>
    </source>
</evidence>
<dbReference type="EMBL" id="PELW01000255">
    <property type="protein sequence ID" value="RTH24223.1"/>
    <property type="molecule type" value="Genomic_DNA"/>
</dbReference>
<dbReference type="Pfam" id="PF01887">
    <property type="entry name" value="SAM_HAT_N"/>
    <property type="match status" value="1"/>
</dbReference>
<keyword evidence="1" id="KW-0949">S-adenosyl-L-methionine</keyword>
<dbReference type="AlphaFoldDB" id="A0A348XRK3"/>
<comment type="caution">
    <text evidence="5">The sequence shown here is derived from an EMBL/GenBank/DDBJ whole genome shotgun (WGS) entry which is preliminary data.</text>
</comment>
<feature type="domain" description="S-adenosyl-l-methionine hydroxide adenosyltransferase N-terminal" evidence="3">
    <location>
        <begin position="4"/>
        <end position="158"/>
    </location>
</feature>
<dbReference type="PANTHER" id="PTHR35092">
    <property type="entry name" value="CHLORINASE MJ1651"/>
    <property type="match status" value="1"/>
</dbReference>
<proteinExistence type="inferred from homology"/>
<evidence type="ECO:0000313" key="6">
    <source>
        <dbReference type="Proteomes" id="UP000286712"/>
    </source>
</evidence>
<accession>A0A348XRK3</accession>
<dbReference type="RefSeq" id="WP_126213148.1">
    <property type="nucleotide sequence ID" value="NZ_PELW01000255.1"/>
</dbReference>
<evidence type="ECO:0000313" key="5">
    <source>
        <dbReference type="EMBL" id="RTH24223.1"/>
    </source>
</evidence>
<evidence type="ECO:0000259" key="4">
    <source>
        <dbReference type="Pfam" id="PF20257"/>
    </source>
</evidence>
<dbReference type="SUPFAM" id="SSF101852">
    <property type="entry name" value="Bacterial fluorinating enzyme, C-terminal domain"/>
    <property type="match status" value="1"/>
</dbReference>